<sequence>MSSSSGEPQKSRRVSSNLCRSASASLGHLDRRRGDGSGTMTAGSCDDGCGNASTVGGRDDDDYGHGGHDYGHDGHVCGHGGHGYGHGVCDGGSTSGGGGHVLRRHQSEFGSLNCLHNRPRTLMESLLIAKMERASLNGGGGHQYGSHPSLVRTDSIGSTSSLDSMSSMSSDLCRCDDCLLGISDLLYINTSGYEGRRRKVRHLLIHKNYIKIL</sequence>
<evidence type="ECO:0000313" key="2">
    <source>
        <dbReference type="EMBL" id="CAI6343071.1"/>
    </source>
</evidence>
<gene>
    <name evidence="2" type="ORF">MEUPH1_LOCUS388</name>
</gene>
<accession>A0AAV0VFU1</accession>
<dbReference type="EMBL" id="CARXXK010000001">
    <property type="protein sequence ID" value="CAI6343071.1"/>
    <property type="molecule type" value="Genomic_DNA"/>
</dbReference>
<reference evidence="2 3" key="1">
    <citation type="submission" date="2023-01" db="EMBL/GenBank/DDBJ databases">
        <authorList>
            <person name="Whitehead M."/>
        </authorList>
    </citation>
    <scope>NUCLEOTIDE SEQUENCE [LARGE SCALE GENOMIC DNA]</scope>
</reference>
<comment type="caution">
    <text evidence="2">The sequence shown here is derived from an EMBL/GenBank/DDBJ whole genome shotgun (WGS) entry which is preliminary data.</text>
</comment>
<proteinExistence type="predicted"/>
<name>A0AAV0VFU1_9HEMI</name>
<evidence type="ECO:0000313" key="3">
    <source>
        <dbReference type="Proteomes" id="UP001160148"/>
    </source>
</evidence>
<organism evidence="2 3">
    <name type="scientific">Macrosiphum euphorbiae</name>
    <name type="common">potato aphid</name>
    <dbReference type="NCBI Taxonomy" id="13131"/>
    <lineage>
        <taxon>Eukaryota</taxon>
        <taxon>Metazoa</taxon>
        <taxon>Ecdysozoa</taxon>
        <taxon>Arthropoda</taxon>
        <taxon>Hexapoda</taxon>
        <taxon>Insecta</taxon>
        <taxon>Pterygota</taxon>
        <taxon>Neoptera</taxon>
        <taxon>Paraneoptera</taxon>
        <taxon>Hemiptera</taxon>
        <taxon>Sternorrhyncha</taxon>
        <taxon>Aphidomorpha</taxon>
        <taxon>Aphidoidea</taxon>
        <taxon>Aphididae</taxon>
        <taxon>Macrosiphini</taxon>
        <taxon>Macrosiphum</taxon>
    </lineage>
</organism>
<evidence type="ECO:0000256" key="1">
    <source>
        <dbReference type="SAM" id="MobiDB-lite"/>
    </source>
</evidence>
<feature type="compositionally biased region" description="Polar residues" evidence="1">
    <location>
        <begin position="1"/>
        <end position="24"/>
    </location>
</feature>
<feature type="region of interest" description="Disordered" evidence="1">
    <location>
        <begin position="1"/>
        <end position="43"/>
    </location>
</feature>
<protein>
    <submittedName>
        <fullName evidence="2">Uncharacterized protein</fullName>
    </submittedName>
</protein>
<dbReference type="Proteomes" id="UP001160148">
    <property type="component" value="Unassembled WGS sequence"/>
</dbReference>
<keyword evidence="3" id="KW-1185">Reference proteome</keyword>
<dbReference type="AlphaFoldDB" id="A0AAV0VFU1"/>